<sequence length="90" mass="10042">MAQSEVLTIRLAPELKDKLDALAQSTRRSKSWLAAEAISFYIEQHLWQIQTIEEAVALADSPEAEWVEGEAVDAWLDTWGTKDETPAPCA</sequence>
<dbReference type="SUPFAM" id="SSF47598">
    <property type="entry name" value="Ribbon-helix-helix"/>
    <property type="match status" value="1"/>
</dbReference>
<proteinExistence type="predicted"/>
<dbReference type="RefSeq" id="WP_316437223.1">
    <property type="nucleotide sequence ID" value="NZ_CP053588.1"/>
</dbReference>
<dbReference type="CDD" id="cd22233">
    <property type="entry name" value="RHH_CopAso-like"/>
    <property type="match status" value="1"/>
</dbReference>
<gene>
    <name evidence="2" type="ORF">HJG54_34685</name>
</gene>
<organism evidence="2">
    <name type="scientific">Leptolyngbya sp. NK1-12</name>
    <dbReference type="NCBI Taxonomy" id="2547451"/>
    <lineage>
        <taxon>Bacteria</taxon>
        <taxon>Bacillati</taxon>
        <taxon>Cyanobacteriota</taxon>
        <taxon>Cyanophyceae</taxon>
        <taxon>Leptolyngbyales</taxon>
        <taxon>Leptolyngbyaceae</taxon>
        <taxon>Leptolyngbya group</taxon>
        <taxon>Leptolyngbya</taxon>
    </lineage>
</organism>
<geneLocation type="plasmid" evidence="2">
    <name>p1</name>
</geneLocation>
<reference evidence="2" key="1">
    <citation type="submission" date="2020-05" db="EMBL/GenBank/DDBJ databases">
        <authorList>
            <person name="Zhu T."/>
            <person name="Keshari N."/>
            <person name="Lu X."/>
        </authorList>
    </citation>
    <scope>NUCLEOTIDE SEQUENCE</scope>
    <source>
        <strain evidence="2">NK1-12</strain>
        <plasmid evidence="2">p1</plasmid>
    </source>
</reference>
<accession>A0AA96WMX6</accession>
<feature type="domain" description="Ribbon-helix-helix protein CopG" evidence="1">
    <location>
        <begin position="6"/>
        <end position="44"/>
    </location>
</feature>
<name>A0AA96WMX6_9CYAN</name>
<dbReference type="InterPro" id="IPR010985">
    <property type="entry name" value="Ribbon_hlx_hlx"/>
</dbReference>
<protein>
    <submittedName>
        <fullName evidence="2">Ribbon-helix-helix protein, CopG family</fullName>
    </submittedName>
</protein>
<keyword evidence="2" id="KW-0614">Plasmid</keyword>
<dbReference type="InterPro" id="IPR052991">
    <property type="entry name" value="Non-func_TypeII_TA_Antitoxin"/>
</dbReference>
<evidence type="ECO:0000313" key="2">
    <source>
        <dbReference type="EMBL" id="WNZ28060.1"/>
    </source>
</evidence>
<dbReference type="GO" id="GO:0006355">
    <property type="term" value="P:regulation of DNA-templated transcription"/>
    <property type="evidence" value="ECO:0007669"/>
    <property type="project" value="InterPro"/>
</dbReference>
<dbReference type="PANTHER" id="PTHR40688:SF2">
    <property type="entry name" value="RIBBON-HELIX-HELIX PROTEIN COPG DOMAIN-CONTAINING PROTEIN"/>
    <property type="match status" value="1"/>
</dbReference>
<dbReference type="Pfam" id="PF01402">
    <property type="entry name" value="RHH_1"/>
    <property type="match status" value="1"/>
</dbReference>
<dbReference type="EMBL" id="CP053588">
    <property type="protein sequence ID" value="WNZ28060.1"/>
    <property type="molecule type" value="Genomic_DNA"/>
</dbReference>
<dbReference type="AlphaFoldDB" id="A0AA96WMX6"/>
<dbReference type="PANTHER" id="PTHR40688">
    <property type="match status" value="1"/>
</dbReference>
<dbReference type="InterPro" id="IPR002145">
    <property type="entry name" value="CopG"/>
</dbReference>
<evidence type="ECO:0000259" key="1">
    <source>
        <dbReference type="Pfam" id="PF01402"/>
    </source>
</evidence>